<evidence type="ECO:0000256" key="1">
    <source>
        <dbReference type="SAM" id="Coils"/>
    </source>
</evidence>
<accession>A0AAD3DVL7</accession>
<feature type="compositionally biased region" description="Low complexity" evidence="2">
    <location>
        <begin position="1375"/>
        <end position="1408"/>
    </location>
</feature>
<protein>
    <submittedName>
        <fullName evidence="3">Uncharacterized protein</fullName>
    </submittedName>
</protein>
<feature type="region of interest" description="Disordered" evidence="2">
    <location>
        <begin position="1916"/>
        <end position="1957"/>
    </location>
</feature>
<feature type="compositionally biased region" description="Low complexity" evidence="2">
    <location>
        <begin position="653"/>
        <end position="666"/>
    </location>
</feature>
<feature type="compositionally biased region" description="Low complexity" evidence="2">
    <location>
        <begin position="187"/>
        <end position="202"/>
    </location>
</feature>
<feature type="compositionally biased region" description="Low complexity" evidence="2">
    <location>
        <begin position="1261"/>
        <end position="1281"/>
    </location>
</feature>
<dbReference type="InterPro" id="IPR051861">
    <property type="entry name" value="NET_actin-binding_domain"/>
</dbReference>
<feature type="region of interest" description="Disordered" evidence="2">
    <location>
        <begin position="1040"/>
        <end position="1075"/>
    </location>
</feature>
<feature type="region of interest" description="Disordered" evidence="2">
    <location>
        <begin position="1216"/>
        <end position="1426"/>
    </location>
</feature>
<feature type="region of interest" description="Disordered" evidence="2">
    <location>
        <begin position="637"/>
        <end position="666"/>
    </location>
</feature>
<dbReference type="EMBL" id="BMAR01000015">
    <property type="protein sequence ID" value="GFR46651.1"/>
    <property type="molecule type" value="Genomic_DNA"/>
</dbReference>
<feature type="region of interest" description="Disordered" evidence="2">
    <location>
        <begin position="2124"/>
        <end position="2145"/>
    </location>
</feature>
<feature type="region of interest" description="Disordered" evidence="2">
    <location>
        <begin position="107"/>
        <end position="292"/>
    </location>
</feature>
<feature type="region of interest" description="Disordered" evidence="2">
    <location>
        <begin position="1093"/>
        <end position="1120"/>
    </location>
</feature>
<evidence type="ECO:0000313" key="3">
    <source>
        <dbReference type="EMBL" id="GFR46651.1"/>
    </source>
</evidence>
<sequence>MEEETGELGEAIQVGKRRSSLGALSKSKPVSKLKSMFEAKGAVPKPKDNSLLGRFKPVSASHDASTFAAAIDASFNASAHHTISIPAPVEQHPGTPPLPLHLALQTPDQDVAQNANSPLSAEDSVRTPPHSEPPQDGVETDPKSAKSPTSGSLFKRVGSSIKKALTPRSSGSKQKRSSDAGNLSPRPSSQPLDSQTSSTSLDLNCRSDQLQSQARSPTGSMGYEMYSAREEPDTEPIYEGGLEVPPSRPFTTHARPPLSPRPSPSPGSSILDGVAARKLASPSPYAKSPAGSLGNPTDIIANNAEGCSSALTVGPSTPPADGLMEVEVIPASTSTDITPSGDSVADAGDGVAASLTTSPTFPETSSSPVMREANIGVVAPPSTLPATSASGTVSHGEDVAASDQGGELVFPSLAVQSSLSPPELVKGVMVAGDTSSSPRSPVLPTDGAEVPVAESPFNGHTNIDVAAEDSLAEFASGEPVSSAVSGDTAAAIATMAASGMDIDMGEASPSVEAPSSPSCHGSQPCDRSELGAAFEPNIARESPSSPDKTVPATTAGADAFIIGLTPIRPDIEASALLAQGGMAGHFHAGVAGATLSTASACDYGASSTGVGPLQADMQLTDLPVPMPEEVQLQQPAGHHTGNMACGQMPESPAPLKAAPSSSVAVSSASHTDEGCCKALQAAAPDEMDWDEGSAAPTLASSVSAESCEVTHPGPEPPTPVLDSLSAASPPSPEPKVDDAVADVVQEPAAPASSGTSEMDLDVPASTSQDCSLPVTVEGATIVSAEDSQASFTAEEAVQPEPEALPVPDAAAVEVAVSEIPCAEAEPAVASLNEAVMSAGTMPADVALECMAAVADETDPVVLDELAPSDALLADAAVEAAPVIVVPVEAALEPVVASEDAMDSVPTDAAVTDVAPGGAEPEAAEVPPEATISAMENAPDCDMLEAETSPVDLMASCAVVGVMPSEVQEEAPEVAPAAAASGFGTEVAPAVAVSEDVVHGAAPVEVTLTEGPVTQAAPAAEPAVKATLTDEPSTDAALTADQATEAGPTPEQAMEVEMTEESATEIGTTAEPATDAALTEELPTDVALKGVQDGAAAAEEAMPSSAFEEERAAEAGLAEELPVEAASTPELAMRELTMEAAANEEPIAEAAAVVELHTEAALSLEAAVEAEQPPMDVTLVEEPTLEAAPVEGLPTPEPTVEAIPPTELALTEEPPVEAAAMEELSREAASADELSTEAAPADELSTEAAPADELSTEAAFAEELPMQAPLMEEPPAEAAPAEDLSTAAAFAEELSLQTPLMEESPAEAAPAEELPMQAPLMEEPPAVAAPADEVSTEAAPAEELSTAAAFAEELSTQAPLMKEPPAEAEPMEEPFVEAAPTEESPAGAAPLEEPPAEVATAEELPVEAASTEEPLVMTAPTEEPPVATVPMVESPAALDGEKPVEALQMEVALAEEAPTVTALEKLQEFAPQVKEVLVEAGLTAEQLVDVVPADSTEAPSSDPEAHTVAGQPAPTEDAISSDINMEDVAAINVESCASTQQDEPAVAEPACTDETAEAVAHAVPIVSEPSSSMPQPDAVAASQEVQLAGFTDVEMDEADNCARAEACMQLPSTPCFAEEGVAPSGKLDGVPDAPQYSQQHSAVDVSQVSGEVGVQPQDEVTAAWAAAAVAADLTPAEPSKPLPQAAEPDNDFVAYGSVASDTLRGAEASANLAGVVQQMVPAPQLEESLDTAPELASALVASPMGEGAQAIGSSPMPSLGLQASVVDADDPMMVSPVPSRLCKLTPPSPSPADASATALQSPAVDHAEVRAFELSDAAEFAFSVQQAPVEKLAQDAQHAVPELPCNPVAIPPTTPTAFAGAAAIADGASGDRGASATPADAGKPQRSAAACPPSLVTPSAAAESLEEIEALWGNDDLLAEGGDDESGFGLPLPLPQAASSPVGSKSPETASNAPTTGHKIAPDVILQVQRESLDLFSLRNSCAGRVSDSLMVESLDSFERAGVGAKARAVPFVPMAPLSEATELDVEDGAPAAAMSDSPQPDLTFAAVSPMSTPGLHPMGQTAATTTAAKPSPASSSRAARTGAPVAAKTTAPGTVSRANAAPSTALKAMAAASSANGAGAAKAVGSKRSTPISSKAPVTAGGGVATTPSRLAATGAAAGGVVARAPPAPGAAISKSPGLFTTPRVGNGARIALSPSLTPPSMMAGRPGVAGQQPPAMLAGRPGAMAALFDTPMVLRAAAVPLDSPFGTDFDLDTVDISAEASRAIAALGAGGAPATSEAVTPALTVAGRATGARGAGGHVPGTPTLSVLETHVQLLTGKLADTEARLAEAENKYQQSQEDIAMLRDQLSTLQFERSMTNDLDMEREARQFLEQEMADLRHRFDGVEAELRAAHAEIKRRDQAVADAQAATQAKEAALAAVQAELEQRVQQMQSDLDAARAFAQQADSRAAEAEAQTAALKAGCEEEAARSRELQSTLGLQAHQLVQVQRARDESEAKFQKAMEQLIAAQTTHKKQVAEYEQKIQQQNALMQQLVEYRDRYRQMKQHVVDSDLRHQEVSSALAMAQAEKTELMRMCNELLTQLEATKAKGGR</sequence>
<feature type="compositionally biased region" description="Polar residues" evidence="2">
    <location>
        <begin position="1936"/>
        <end position="1954"/>
    </location>
</feature>
<proteinExistence type="predicted"/>
<feature type="compositionally biased region" description="Low complexity" evidence="2">
    <location>
        <begin position="1094"/>
        <end position="1105"/>
    </location>
</feature>
<reference evidence="3 4" key="1">
    <citation type="journal article" date="2021" name="Sci. Rep.">
        <title>Genome sequencing of the multicellular alga Astrephomene provides insights into convergent evolution of germ-soma differentiation.</title>
        <authorList>
            <person name="Yamashita S."/>
            <person name="Yamamoto K."/>
            <person name="Matsuzaki R."/>
            <person name="Suzuki S."/>
            <person name="Yamaguchi H."/>
            <person name="Hirooka S."/>
            <person name="Minakuchi Y."/>
            <person name="Miyagishima S."/>
            <person name="Kawachi M."/>
            <person name="Toyoda A."/>
            <person name="Nozaki H."/>
        </authorList>
    </citation>
    <scope>NUCLEOTIDE SEQUENCE [LARGE SCALE GENOMIC DNA]</scope>
    <source>
        <strain evidence="3 4">NIES-4017</strain>
    </source>
</reference>
<feature type="coiled-coil region" evidence="1">
    <location>
        <begin position="2484"/>
        <end position="2588"/>
    </location>
</feature>
<feature type="region of interest" description="Disordered" evidence="2">
    <location>
        <begin position="1867"/>
        <end position="1892"/>
    </location>
</feature>
<feature type="compositionally biased region" description="Low complexity" evidence="2">
    <location>
        <begin position="2061"/>
        <end position="2084"/>
    </location>
</feature>
<feature type="compositionally biased region" description="Low complexity" evidence="2">
    <location>
        <begin position="507"/>
        <end position="518"/>
    </location>
</feature>
<feature type="region of interest" description="Disordered" evidence="2">
    <location>
        <begin position="698"/>
        <end position="769"/>
    </location>
</feature>
<dbReference type="Gene3D" id="1.10.287.1490">
    <property type="match status" value="1"/>
</dbReference>
<comment type="caution">
    <text evidence="3">The sequence shown here is derived from an EMBL/GenBank/DDBJ whole genome shotgun (WGS) entry which is preliminary data.</text>
</comment>
<feature type="coiled-coil region" evidence="1">
    <location>
        <begin position="2421"/>
        <end position="2455"/>
    </location>
</feature>
<gene>
    <name evidence="3" type="ORF">Agub_g8262</name>
</gene>
<feature type="compositionally biased region" description="Acidic residues" evidence="2">
    <location>
        <begin position="1916"/>
        <end position="1925"/>
    </location>
</feature>
<dbReference type="PANTHER" id="PTHR32258">
    <property type="entry name" value="PROTEIN NETWORKED 4A"/>
    <property type="match status" value="1"/>
</dbReference>
<name>A0AAD3DVL7_9CHLO</name>
<feature type="compositionally biased region" description="Polar residues" evidence="2">
    <location>
        <begin position="107"/>
        <end position="119"/>
    </location>
</feature>
<evidence type="ECO:0000256" key="2">
    <source>
        <dbReference type="SAM" id="MobiDB-lite"/>
    </source>
</evidence>
<feature type="region of interest" description="Disordered" evidence="2">
    <location>
        <begin position="507"/>
        <end position="528"/>
    </location>
</feature>
<keyword evidence="4" id="KW-1185">Reference proteome</keyword>
<feature type="region of interest" description="Disordered" evidence="2">
    <location>
        <begin position="1492"/>
        <end position="1517"/>
    </location>
</feature>
<dbReference type="Proteomes" id="UP001054857">
    <property type="component" value="Unassembled WGS sequence"/>
</dbReference>
<feature type="coiled-coil region" evidence="1">
    <location>
        <begin position="2313"/>
        <end position="2395"/>
    </location>
</feature>
<evidence type="ECO:0000313" key="4">
    <source>
        <dbReference type="Proteomes" id="UP001054857"/>
    </source>
</evidence>
<organism evidence="3 4">
    <name type="scientific">Astrephomene gubernaculifera</name>
    <dbReference type="NCBI Taxonomy" id="47775"/>
    <lineage>
        <taxon>Eukaryota</taxon>
        <taxon>Viridiplantae</taxon>
        <taxon>Chlorophyta</taxon>
        <taxon>core chlorophytes</taxon>
        <taxon>Chlorophyceae</taxon>
        <taxon>CS clade</taxon>
        <taxon>Chlamydomonadales</taxon>
        <taxon>Astrephomenaceae</taxon>
        <taxon>Astrephomene</taxon>
    </lineage>
</organism>
<feature type="compositionally biased region" description="Low complexity" evidence="2">
    <location>
        <begin position="1298"/>
        <end position="1362"/>
    </location>
</feature>
<feature type="compositionally biased region" description="Low complexity" evidence="2">
    <location>
        <begin position="1867"/>
        <end position="1876"/>
    </location>
</feature>
<feature type="compositionally biased region" description="Polar residues" evidence="2">
    <location>
        <begin position="206"/>
        <end position="219"/>
    </location>
</feature>
<dbReference type="PANTHER" id="PTHR32258:SF28">
    <property type="entry name" value="PROTEIN NETWORKED 3A-RELATED"/>
    <property type="match status" value="1"/>
</dbReference>
<keyword evidence="1" id="KW-0175">Coiled coil</keyword>
<feature type="region of interest" description="Disordered" evidence="2">
    <location>
        <begin position="1"/>
        <end position="28"/>
    </location>
</feature>
<feature type="region of interest" description="Disordered" evidence="2">
    <location>
        <begin position="2028"/>
        <end position="2098"/>
    </location>
</feature>